<gene>
    <name evidence="1" type="ORF">QFC20_006163</name>
</gene>
<protein>
    <submittedName>
        <fullName evidence="1">Uncharacterized protein</fullName>
    </submittedName>
</protein>
<dbReference type="EMBL" id="JASBWS010000102">
    <property type="protein sequence ID" value="KAJ9097506.1"/>
    <property type="molecule type" value="Genomic_DNA"/>
</dbReference>
<accession>A0ACC2VEK9</accession>
<reference evidence="1" key="1">
    <citation type="submission" date="2023-04" db="EMBL/GenBank/DDBJ databases">
        <title>Draft Genome sequencing of Naganishia species isolated from polar environments using Oxford Nanopore Technology.</title>
        <authorList>
            <person name="Leo P."/>
            <person name="Venkateswaran K."/>
        </authorList>
    </citation>
    <scope>NUCLEOTIDE SEQUENCE</scope>
    <source>
        <strain evidence="1">MNA-CCFEE 5262</strain>
    </source>
</reference>
<sequence length="480" mass="50055">MSTPPLSTNVTPLPLSPVESPTSIAHTPTTIAFQSALPHLLQPLSPELSALHAARIRLLQELPVGSSRGWSCTRCGWLRDEFGWKVVKVKPEKGMKVVKTPDVPVKKGRARGKRGNDEADLQADISMPEQSSSPSTNPVLHPSAPQTTAHSIQQSSTRPSIIGEGARRPSCKPAPRNRQKSTCPLCGAAISLRPPSPTTKAEFPSTRRTRAIVDANGGDVSVLPMANGMDGGNGRRTSRRAGKMDVDSAKGGDEAMDFESTGIAIIVPPPNDPSSRPSTSSGKTIISDPIKSSPKLAYIPLTDPDPATESLPSLTPSALPPPSGDRPAGMRNAVGYVNLGPVGGTGKPGKGKAGKKMSSLKTSTIAQAVSPPSGAASMPSVKSASARATSSPKVKKTAEKSTITPNVKDTTPKPIIMTTDTTTTANPALPPTTASARGPPPKKKQKTGLAKLLADSKAREQESEKKRGTGLLSLGADWEL</sequence>
<comment type="caution">
    <text evidence="1">The sequence shown here is derived from an EMBL/GenBank/DDBJ whole genome shotgun (WGS) entry which is preliminary data.</text>
</comment>
<evidence type="ECO:0000313" key="1">
    <source>
        <dbReference type="EMBL" id="KAJ9097506.1"/>
    </source>
</evidence>
<dbReference type="Proteomes" id="UP001230649">
    <property type="component" value="Unassembled WGS sequence"/>
</dbReference>
<name>A0ACC2VEK9_9TREE</name>
<proteinExistence type="predicted"/>
<keyword evidence="2" id="KW-1185">Reference proteome</keyword>
<organism evidence="1 2">
    <name type="scientific">Naganishia adeliensis</name>
    <dbReference type="NCBI Taxonomy" id="92952"/>
    <lineage>
        <taxon>Eukaryota</taxon>
        <taxon>Fungi</taxon>
        <taxon>Dikarya</taxon>
        <taxon>Basidiomycota</taxon>
        <taxon>Agaricomycotina</taxon>
        <taxon>Tremellomycetes</taxon>
        <taxon>Filobasidiales</taxon>
        <taxon>Filobasidiaceae</taxon>
        <taxon>Naganishia</taxon>
    </lineage>
</organism>
<evidence type="ECO:0000313" key="2">
    <source>
        <dbReference type="Proteomes" id="UP001230649"/>
    </source>
</evidence>